<dbReference type="Proteomes" id="UP001330827">
    <property type="component" value="Chromosome"/>
</dbReference>
<evidence type="ECO:0000256" key="2">
    <source>
        <dbReference type="SAM" id="Phobius"/>
    </source>
</evidence>
<name>A0A561TXF9_9ACTN</name>
<proteinExistence type="predicted"/>
<dbReference type="RefSeq" id="WP_208764833.1">
    <property type="nucleotide sequence ID" value="NZ_CP109114.1"/>
</dbReference>
<evidence type="ECO:0000313" key="3">
    <source>
        <dbReference type="EMBL" id="TWF91764.1"/>
    </source>
</evidence>
<reference evidence="3 5" key="1">
    <citation type="submission" date="2019-06" db="EMBL/GenBank/DDBJ databases">
        <title>Sequencing the genomes of 1000 actinobacteria strains.</title>
        <authorList>
            <person name="Klenk H.-P."/>
        </authorList>
    </citation>
    <scope>NUCLEOTIDE SEQUENCE [LARGE SCALE GENOMIC DNA]</scope>
    <source>
        <strain evidence="3 5">DSM 42059</strain>
    </source>
</reference>
<evidence type="ECO:0000256" key="1">
    <source>
        <dbReference type="SAM" id="MobiDB-lite"/>
    </source>
</evidence>
<dbReference type="EMBL" id="CP109114">
    <property type="protein sequence ID" value="WSC17220.1"/>
    <property type="molecule type" value="Genomic_DNA"/>
</dbReference>
<organism evidence="3 5">
    <name type="scientific">Streptomyces brevispora</name>
    <dbReference type="NCBI Taxonomy" id="887462"/>
    <lineage>
        <taxon>Bacteria</taxon>
        <taxon>Bacillati</taxon>
        <taxon>Actinomycetota</taxon>
        <taxon>Actinomycetes</taxon>
        <taxon>Kitasatosporales</taxon>
        <taxon>Streptomycetaceae</taxon>
        <taxon>Streptomyces</taxon>
    </lineage>
</organism>
<dbReference type="AlphaFoldDB" id="A0A561TXF9"/>
<gene>
    <name evidence="3" type="ORF">FHX80_1279</name>
    <name evidence="4" type="ORF">OIE64_33300</name>
</gene>
<keyword evidence="6" id="KW-1185">Reference proteome</keyword>
<feature type="region of interest" description="Disordered" evidence="1">
    <location>
        <begin position="260"/>
        <end position="285"/>
    </location>
</feature>
<accession>A0A561TXF9</accession>
<evidence type="ECO:0000313" key="5">
    <source>
        <dbReference type="Proteomes" id="UP000318186"/>
    </source>
</evidence>
<reference evidence="4 6" key="2">
    <citation type="submission" date="2022-10" db="EMBL/GenBank/DDBJ databases">
        <title>The complete genomes of actinobacterial strains from the NBC collection.</title>
        <authorList>
            <person name="Joergensen T.S."/>
            <person name="Alvarez Arevalo M."/>
            <person name="Sterndorff E.B."/>
            <person name="Faurdal D."/>
            <person name="Vuksanovic O."/>
            <person name="Mourched A.-S."/>
            <person name="Charusanti P."/>
            <person name="Shaw S."/>
            <person name="Blin K."/>
            <person name="Weber T."/>
        </authorList>
    </citation>
    <scope>NUCLEOTIDE SEQUENCE [LARGE SCALE GENOMIC DNA]</scope>
    <source>
        <strain evidence="4 6">NBC 01769</strain>
    </source>
</reference>
<dbReference type="Proteomes" id="UP000318186">
    <property type="component" value="Unassembled WGS sequence"/>
</dbReference>
<protein>
    <submittedName>
        <fullName evidence="3">Uncharacterized protein</fullName>
    </submittedName>
</protein>
<sequence>MTTGCKSTTVFLTILCGLVLTTLGVTEQWPMWAWATLSVLLVAAPVLAFRVAALRRSSVSVAFEEHLTAAPIDRTEHHVSRVALPSQWNDYDFLISATVRWDALIASGHGRMLNPAGLAVEAVLDRARAITEQREPGRVSLVQHELNGVLSSLLPDSTGQLQAMAEDVRLTLHEHDQERLDSLAGVRKDQAVWEHRRKYEQSKRKYLGEDVLKDTGSAVVWWLAKNDEQVGRTVEDLGMLARLTSAANDTDVPERLRDLIPQPRGEQDSEELSERQAAASERAPTAADHLADALNALGLEDGDTQRRLLAKQIADAIRDQEQHETADDLVRRFDPPAAFAPDDGEPPDSTGGATRPASGI</sequence>
<keyword evidence="2" id="KW-0472">Membrane</keyword>
<feature type="region of interest" description="Disordered" evidence="1">
    <location>
        <begin position="317"/>
        <end position="360"/>
    </location>
</feature>
<evidence type="ECO:0000313" key="4">
    <source>
        <dbReference type="EMBL" id="WSC17220.1"/>
    </source>
</evidence>
<evidence type="ECO:0000313" key="6">
    <source>
        <dbReference type="Proteomes" id="UP001330827"/>
    </source>
</evidence>
<feature type="transmembrane region" description="Helical" evidence="2">
    <location>
        <begin position="34"/>
        <end position="53"/>
    </location>
</feature>
<feature type="compositionally biased region" description="Basic and acidic residues" evidence="1">
    <location>
        <begin position="317"/>
        <end position="334"/>
    </location>
</feature>
<keyword evidence="2" id="KW-1133">Transmembrane helix</keyword>
<keyword evidence="2" id="KW-0812">Transmembrane</keyword>
<dbReference type="EMBL" id="VIWW01000002">
    <property type="protein sequence ID" value="TWF91764.1"/>
    <property type="molecule type" value="Genomic_DNA"/>
</dbReference>